<feature type="compositionally biased region" description="Low complexity" evidence="5">
    <location>
        <begin position="127"/>
        <end position="139"/>
    </location>
</feature>
<keyword evidence="4 6" id="KW-0472">Membrane</keyword>
<evidence type="ECO:0000256" key="6">
    <source>
        <dbReference type="SAM" id="Phobius"/>
    </source>
</evidence>
<dbReference type="OrthoDB" id="3263296at2759"/>
<evidence type="ECO:0000256" key="4">
    <source>
        <dbReference type="ARBA" id="ARBA00023136"/>
    </source>
</evidence>
<feature type="compositionally biased region" description="Low complexity" evidence="5">
    <location>
        <begin position="96"/>
        <end position="120"/>
    </location>
</feature>
<feature type="transmembrane region" description="Helical" evidence="6">
    <location>
        <begin position="187"/>
        <end position="210"/>
    </location>
</feature>
<dbReference type="AlphaFoldDB" id="A0A5C2S1D2"/>
<dbReference type="PANTHER" id="PTHR15549">
    <property type="entry name" value="PAIRED IMMUNOGLOBULIN-LIKE TYPE 2 RECEPTOR"/>
    <property type="match status" value="1"/>
</dbReference>
<evidence type="ECO:0000256" key="2">
    <source>
        <dbReference type="ARBA" id="ARBA00022692"/>
    </source>
</evidence>
<feature type="compositionally biased region" description="Low complexity" evidence="5">
    <location>
        <begin position="569"/>
        <end position="584"/>
    </location>
</feature>
<evidence type="ECO:0000256" key="5">
    <source>
        <dbReference type="SAM" id="MobiDB-lite"/>
    </source>
</evidence>
<accession>A0A5C2S1D2</accession>
<organism evidence="7 8">
    <name type="scientific">Lentinus tigrinus ALCF2SS1-6</name>
    <dbReference type="NCBI Taxonomy" id="1328759"/>
    <lineage>
        <taxon>Eukaryota</taxon>
        <taxon>Fungi</taxon>
        <taxon>Dikarya</taxon>
        <taxon>Basidiomycota</taxon>
        <taxon>Agaricomycotina</taxon>
        <taxon>Agaricomycetes</taxon>
        <taxon>Polyporales</taxon>
        <taxon>Polyporaceae</taxon>
        <taxon>Lentinus</taxon>
    </lineage>
</organism>
<reference evidence="7" key="1">
    <citation type="journal article" date="2018" name="Genome Biol. Evol.">
        <title>Genomics and development of Lentinus tigrinus, a white-rot wood-decaying mushroom with dimorphic fruiting bodies.</title>
        <authorList>
            <person name="Wu B."/>
            <person name="Xu Z."/>
            <person name="Knudson A."/>
            <person name="Carlson A."/>
            <person name="Chen N."/>
            <person name="Kovaka S."/>
            <person name="LaButti K."/>
            <person name="Lipzen A."/>
            <person name="Pennachio C."/>
            <person name="Riley R."/>
            <person name="Schakwitz W."/>
            <person name="Umezawa K."/>
            <person name="Ohm R.A."/>
            <person name="Grigoriev I.V."/>
            <person name="Nagy L.G."/>
            <person name="Gibbons J."/>
            <person name="Hibbett D."/>
        </authorList>
    </citation>
    <scope>NUCLEOTIDE SEQUENCE [LARGE SCALE GENOMIC DNA]</scope>
    <source>
        <strain evidence="7">ALCF2SS1-6</strain>
    </source>
</reference>
<feature type="region of interest" description="Disordered" evidence="5">
    <location>
        <begin position="537"/>
        <end position="585"/>
    </location>
</feature>
<dbReference type="GO" id="GO:0071944">
    <property type="term" value="C:cell periphery"/>
    <property type="evidence" value="ECO:0007669"/>
    <property type="project" value="UniProtKB-ARBA"/>
</dbReference>
<comment type="subcellular location">
    <subcellularLocation>
        <location evidence="1">Membrane</location>
        <topology evidence="1">Single-pass membrane protein</topology>
    </subcellularLocation>
</comment>
<dbReference type="Proteomes" id="UP000313359">
    <property type="component" value="Unassembled WGS sequence"/>
</dbReference>
<dbReference type="GO" id="GO:0016020">
    <property type="term" value="C:membrane"/>
    <property type="evidence" value="ECO:0007669"/>
    <property type="project" value="UniProtKB-SubCell"/>
</dbReference>
<dbReference type="InterPro" id="IPR051694">
    <property type="entry name" value="Immunoregulatory_rcpt-like"/>
</dbReference>
<feature type="compositionally biased region" description="Low complexity" evidence="5">
    <location>
        <begin position="154"/>
        <end position="184"/>
    </location>
</feature>
<name>A0A5C2S1D2_9APHY</name>
<dbReference type="EMBL" id="ML122282">
    <property type="protein sequence ID" value="RPD57237.1"/>
    <property type="molecule type" value="Genomic_DNA"/>
</dbReference>
<feature type="region of interest" description="Disordered" evidence="5">
    <location>
        <begin position="96"/>
        <end position="184"/>
    </location>
</feature>
<keyword evidence="8" id="KW-1185">Reference proteome</keyword>
<keyword evidence="3 6" id="KW-1133">Transmembrane helix</keyword>
<dbReference type="PANTHER" id="PTHR15549:SF30">
    <property type="entry name" value="MID2 DOMAIN-CONTAINING PROTEIN"/>
    <property type="match status" value="1"/>
</dbReference>
<keyword evidence="2 6" id="KW-0812">Transmembrane</keyword>
<proteinExistence type="predicted"/>
<evidence type="ECO:0000256" key="1">
    <source>
        <dbReference type="ARBA" id="ARBA00004167"/>
    </source>
</evidence>
<protein>
    <submittedName>
        <fullName evidence="7">Uncharacterized protein</fullName>
    </submittedName>
</protein>
<dbReference type="STRING" id="1328759.A0A5C2S1D2"/>
<evidence type="ECO:0000313" key="7">
    <source>
        <dbReference type="EMBL" id="RPD57237.1"/>
    </source>
</evidence>
<evidence type="ECO:0000313" key="8">
    <source>
        <dbReference type="Proteomes" id="UP000313359"/>
    </source>
</evidence>
<gene>
    <name evidence="7" type="ORF">L227DRAFT_507073</name>
</gene>
<sequence>MLDDLSLDKRGLHRRLTGGLKRVNNKRVYTPTAIFTHWDTATDTTTSAPAQPTTSEHSLLTELIGNPVLPGDTNTITTSSSVLSISIPGVVLPTTTSAAPTTSTSVITTSSSITPTTTSTTPPPTTTTPSTTSTSTSVSVARTPLQDATTEVRVTVTSTPSQSQSATSLAASPTSSTTPSSGVSTGAVVGGIVAAVIAVAGIVFAIIYFVRRNRQSSGDDDGADFDPDAFRRQSMMLPDDGASGMARAMTYSRGGARPPTMIEHKLANAPLSYNAPPMPGHPYGYNSYNTFGPGQIMTPTTVNSANPFFSQYSESPMASPVTSVPAYDSAYDAQGNPISRHPSVASTAILSRHTSASSNKPLPDPAGDAQYVDMSRSSVTPFQAQQYAEISRRLNTTPPEPLPLSAVAEEVEHGQEVTMPAPVARAVEPLELQPQISFDEGQRLTVQPTPRENSFPESPFADPNMVSEQSQHIPKRDSADSILQAPAPSFAAKERERITSIPPTLPDIQIEQRPFSPVTLDFPVAPSSVHATPSPFSTSFAIPSPPPSAHFPENQNQNRAPSPVTVAESASAPVSRMPAAAPAAKRPDTVYTLYDEEDAYGGI</sequence>
<evidence type="ECO:0000256" key="3">
    <source>
        <dbReference type="ARBA" id="ARBA00022989"/>
    </source>
</evidence>